<accession>A0ABU0C6K5</accession>
<evidence type="ECO:0000256" key="1">
    <source>
        <dbReference type="ARBA" id="ARBA00022679"/>
    </source>
</evidence>
<evidence type="ECO:0000313" key="4">
    <source>
        <dbReference type="EMBL" id="MDQ0325862.1"/>
    </source>
</evidence>
<dbReference type="RefSeq" id="WP_307154018.1">
    <property type="nucleotide sequence ID" value="NZ_JAUSUK010000001.1"/>
</dbReference>
<evidence type="ECO:0000259" key="3">
    <source>
        <dbReference type="Pfam" id="PF00294"/>
    </source>
</evidence>
<organism evidence="4 5">
    <name type="scientific">Rhodopseudomonas julia</name>
    <dbReference type="NCBI Taxonomy" id="200617"/>
    <lineage>
        <taxon>Bacteria</taxon>
        <taxon>Pseudomonadati</taxon>
        <taxon>Pseudomonadota</taxon>
        <taxon>Alphaproteobacteria</taxon>
        <taxon>Hyphomicrobiales</taxon>
        <taxon>Nitrobacteraceae</taxon>
        <taxon>Rhodopseudomonas</taxon>
    </lineage>
</organism>
<keyword evidence="2" id="KW-0418">Kinase</keyword>
<proteinExistence type="predicted"/>
<comment type="caution">
    <text evidence="4">The sequence shown here is derived from an EMBL/GenBank/DDBJ whole genome shotgun (WGS) entry which is preliminary data.</text>
</comment>
<feature type="domain" description="Carbohydrate kinase PfkB" evidence="3">
    <location>
        <begin position="9"/>
        <end position="271"/>
    </location>
</feature>
<dbReference type="PANTHER" id="PTHR10584:SF166">
    <property type="entry name" value="RIBOKINASE"/>
    <property type="match status" value="1"/>
</dbReference>
<dbReference type="InterPro" id="IPR011611">
    <property type="entry name" value="PfkB_dom"/>
</dbReference>
<dbReference type="InterPro" id="IPR029056">
    <property type="entry name" value="Ribokinase-like"/>
</dbReference>
<dbReference type="GO" id="GO:0016740">
    <property type="term" value="F:transferase activity"/>
    <property type="evidence" value="ECO:0007669"/>
    <property type="project" value="UniProtKB-KW"/>
</dbReference>
<dbReference type="EMBL" id="JAUSUK010000001">
    <property type="protein sequence ID" value="MDQ0325862.1"/>
    <property type="molecule type" value="Genomic_DNA"/>
</dbReference>
<dbReference type="PANTHER" id="PTHR10584">
    <property type="entry name" value="SUGAR KINASE"/>
    <property type="match status" value="1"/>
</dbReference>
<dbReference type="SUPFAM" id="SSF53613">
    <property type="entry name" value="Ribokinase-like"/>
    <property type="match status" value="1"/>
</dbReference>
<dbReference type="Proteomes" id="UP001230253">
    <property type="component" value="Unassembled WGS sequence"/>
</dbReference>
<dbReference type="EC" id="2.7.1.-" evidence="4"/>
<keyword evidence="5" id="KW-1185">Reference proteome</keyword>
<dbReference type="Gene3D" id="3.40.1190.20">
    <property type="match status" value="1"/>
</dbReference>
<protein>
    <submittedName>
        <fullName evidence="4">Fructoselysine 6-kinase</fullName>
        <ecNumber evidence="4">2.7.1.-</ecNumber>
    </submittedName>
</protein>
<gene>
    <name evidence="4" type="ORF">J2R99_001711</name>
</gene>
<name>A0ABU0C6K5_9BRAD</name>
<sequence>MSNTEPWLAAVGDNCIDEIGAKPDEGARFHPSVRLAGGNAVNVAVQAQILGLPSTYFGAVGRDDNGDIIARELHRNGVDTSFLVRRSKPTSVTQVHVTDKGERIIALEDFGACAGYRPSEASFERLLEAAHIHIGWLDDGGALKRRLKAAGCSLSQDLSVNNAPEHLTPDALDIAFCSQPGSPQAAEALGKGLLEKGADLVVVTRGAEGASVISPSRSLHLPAEPISPVDTTGAGDSFIAGFLVARLQGADDAEAAKAGIRRASATCLHEGGFPQRSE</sequence>
<keyword evidence="1 4" id="KW-0808">Transferase</keyword>
<dbReference type="PROSITE" id="PS00584">
    <property type="entry name" value="PFKB_KINASES_2"/>
    <property type="match status" value="1"/>
</dbReference>
<evidence type="ECO:0000313" key="5">
    <source>
        <dbReference type="Proteomes" id="UP001230253"/>
    </source>
</evidence>
<evidence type="ECO:0000256" key="2">
    <source>
        <dbReference type="ARBA" id="ARBA00022777"/>
    </source>
</evidence>
<reference evidence="4 5" key="1">
    <citation type="submission" date="2023-07" db="EMBL/GenBank/DDBJ databases">
        <title>Genomic Encyclopedia of Type Strains, Phase IV (KMG-IV): sequencing the most valuable type-strain genomes for metagenomic binning, comparative biology and taxonomic classification.</title>
        <authorList>
            <person name="Goeker M."/>
        </authorList>
    </citation>
    <scope>NUCLEOTIDE SEQUENCE [LARGE SCALE GENOMIC DNA]</scope>
    <source>
        <strain evidence="4 5">DSM 11549</strain>
    </source>
</reference>
<dbReference type="Pfam" id="PF00294">
    <property type="entry name" value="PfkB"/>
    <property type="match status" value="1"/>
</dbReference>
<dbReference type="InterPro" id="IPR002173">
    <property type="entry name" value="Carboh/pur_kinase_PfkB_CS"/>
</dbReference>